<dbReference type="GO" id="GO:0016592">
    <property type="term" value="C:mediator complex"/>
    <property type="evidence" value="ECO:0007669"/>
    <property type="project" value="InterPro"/>
</dbReference>
<dbReference type="EMBL" id="JAAWWB010000020">
    <property type="protein sequence ID" value="KAG6758120.1"/>
    <property type="molecule type" value="Genomic_DNA"/>
</dbReference>
<dbReference type="Proteomes" id="UP000886885">
    <property type="component" value="Chromosome 10D"/>
</dbReference>
<dbReference type="GO" id="GO:0006357">
    <property type="term" value="P:regulation of transcription by RNA polymerase II"/>
    <property type="evidence" value="ECO:0007669"/>
    <property type="project" value="InterPro"/>
</dbReference>
<dbReference type="InterPro" id="IPR009332">
    <property type="entry name" value="Med22"/>
</dbReference>
<sequence>MLYASLDIFRADQLHDSSSFLGRGPIVQAADSLLKLVSELKQTSIFSGLASLNDHVGRRIDEFDQLVEKTDSMLARDGEAAAAR</sequence>
<reference evidence="5" key="1">
    <citation type="journal article" date="2020" name="bioRxiv">
        <title>Hybrid origin of Populus tomentosa Carr. identified through genome sequencing and phylogenomic analysis.</title>
        <authorList>
            <person name="An X."/>
            <person name="Gao K."/>
            <person name="Chen Z."/>
            <person name="Li J."/>
            <person name="Yang X."/>
            <person name="Yang X."/>
            <person name="Zhou J."/>
            <person name="Guo T."/>
            <person name="Zhao T."/>
            <person name="Huang S."/>
            <person name="Miao D."/>
            <person name="Khan W.U."/>
            <person name="Rao P."/>
            <person name="Ye M."/>
            <person name="Lei B."/>
            <person name="Liao W."/>
            <person name="Wang J."/>
            <person name="Ji L."/>
            <person name="Li Y."/>
            <person name="Guo B."/>
            <person name="Mustafa N.S."/>
            <person name="Li S."/>
            <person name="Yun Q."/>
            <person name="Keller S.R."/>
            <person name="Mao J."/>
            <person name="Zhang R."/>
            <person name="Strauss S.H."/>
        </authorList>
    </citation>
    <scope>NUCLEOTIDE SEQUENCE</scope>
    <source>
        <strain evidence="5">GM15</strain>
        <tissue evidence="5">Leaf</tissue>
    </source>
</reference>
<evidence type="ECO:0000256" key="3">
    <source>
        <dbReference type="ARBA" id="ARBA00023163"/>
    </source>
</evidence>
<keyword evidence="6" id="KW-1185">Reference proteome</keyword>
<evidence type="ECO:0000313" key="5">
    <source>
        <dbReference type="EMBL" id="KAG6758120.1"/>
    </source>
</evidence>
<proteinExistence type="predicted"/>
<organism evidence="5 6">
    <name type="scientific">Populus tomentosa</name>
    <name type="common">Chinese white poplar</name>
    <dbReference type="NCBI Taxonomy" id="118781"/>
    <lineage>
        <taxon>Eukaryota</taxon>
        <taxon>Viridiplantae</taxon>
        <taxon>Streptophyta</taxon>
        <taxon>Embryophyta</taxon>
        <taxon>Tracheophyta</taxon>
        <taxon>Spermatophyta</taxon>
        <taxon>Magnoliopsida</taxon>
        <taxon>eudicotyledons</taxon>
        <taxon>Gunneridae</taxon>
        <taxon>Pentapetalae</taxon>
        <taxon>rosids</taxon>
        <taxon>fabids</taxon>
        <taxon>Malpighiales</taxon>
        <taxon>Salicaceae</taxon>
        <taxon>Saliceae</taxon>
        <taxon>Populus</taxon>
    </lineage>
</organism>
<evidence type="ECO:0000256" key="2">
    <source>
        <dbReference type="ARBA" id="ARBA00023015"/>
    </source>
</evidence>
<comment type="subcellular location">
    <subcellularLocation>
        <location evidence="1">Nucleus</location>
    </subcellularLocation>
</comment>
<evidence type="ECO:0000256" key="4">
    <source>
        <dbReference type="ARBA" id="ARBA00023242"/>
    </source>
</evidence>
<name>A0A8X8CL25_POPTO</name>
<dbReference type="GO" id="GO:0003712">
    <property type="term" value="F:transcription coregulator activity"/>
    <property type="evidence" value="ECO:0007669"/>
    <property type="project" value="InterPro"/>
</dbReference>
<keyword evidence="4" id="KW-0539">Nucleus</keyword>
<accession>A0A8X8CL25</accession>
<keyword evidence="2" id="KW-0805">Transcription regulation</keyword>
<gene>
    <name evidence="5" type="ORF">POTOM_038456</name>
</gene>
<evidence type="ECO:0000256" key="1">
    <source>
        <dbReference type="ARBA" id="ARBA00004123"/>
    </source>
</evidence>
<keyword evidence="3" id="KW-0804">Transcription</keyword>
<evidence type="ECO:0000313" key="6">
    <source>
        <dbReference type="Proteomes" id="UP000886885"/>
    </source>
</evidence>
<dbReference type="PANTHER" id="PTHR12434">
    <property type="entry name" value="MEDIATOR OF RNA POLYMERASE II TRANSCRIPTION SUBUNIT 22"/>
    <property type="match status" value="1"/>
</dbReference>
<comment type="caution">
    <text evidence="5">The sequence shown here is derived from an EMBL/GenBank/DDBJ whole genome shotgun (WGS) entry which is preliminary data.</text>
</comment>
<dbReference type="PANTHER" id="PTHR12434:SF6">
    <property type="entry name" value="MEDIATOR OF RNA POLYMERASE II TRANSCRIPTION SUBUNIT 22"/>
    <property type="match status" value="1"/>
</dbReference>
<dbReference type="AlphaFoldDB" id="A0A8X8CL25"/>
<dbReference type="OrthoDB" id="203279at2759"/>
<dbReference type="Pfam" id="PF06179">
    <property type="entry name" value="Med22"/>
    <property type="match status" value="1"/>
</dbReference>
<protein>
    <submittedName>
        <fullName evidence="5">Uncharacterized protein</fullName>
    </submittedName>
</protein>